<proteinExistence type="inferred from homology"/>
<evidence type="ECO:0008006" key="13">
    <source>
        <dbReference type="Google" id="ProtNLM"/>
    </source>
</evidence>
<evidence type="ECO:0000256" key="10">
    <source>
        <dbReference type="SAM" id="Phobius"/>
    </source>
</evidence>
<sequence length="101" mass="11320">MFGVNVDERQPPPPKTASAGPTGPSRPQLRGLLMRQLRQHAIGAAVFVVITTVAYRIGMVSARRNRYLEFYRTYDPEADFERMKNAGVFKSVREDGSPGEH</sequence>
<comment type="similarity">
    <text evidence="3">Belongs to the cytochrome c oxidase subunit 6c family.</text>
</comment>
<evidence type="ECO:0000256" key="8">
    <source>
        <dbReference type="ARBA" id="ARBA00023136"/>
    </source>
</evidence>
<evidence type="ECO:0000256" key="9">
    <source>
        <dbReference type="SAM" id="MobiDB-lite"/>
    </source>
</evidence>
<dbReference type="AlphaFoldDB" id="A0AAN9BZG7"/>
<keyword evidence="7" id="KW-0496">Mitochondrion</keyword>
<evidence type="ECO:0000313" key="11">
    <source>
        <dbReference type="EMBL" id="KAK7115601.1"/>
    </source>
</evidence>
<comment type="pathway">
    <text evidence="2">Energy metabolism; oxidative phosphorylation.</text>
</comment>
<comment type="subcellular location">
    <subcellularLocation>
        <location evidence="1">Mitochondrion inner membrane</location>
        <topology evidence="1">Single-pass membrane protein</topology>
    </subcellularLocation>
</comment>
<protein>
    <recommendedName>
        <fullName evidence="13">Mitochondrial cytochrome c oxidase subunit VIc/VIIs domain-containing protein</fullName>
    </recommendedName>
</protein>
<feature type="transmembrane region" description="Helical" evidence="10">
    <location>
        <begin position="40"/>
        <end position="58"/>
    </location>
</feature>
<accession>A0AAN9BZG7</accession>
<evidence type="ECO:0000256" key="1">
    <source>
        <dbReference type="ARBA" id="ARBA00004434"/>
    </source>
</evidence>
<keyword evidence="5" id="KW-0999">Mitochondrion inner membrane</keyword>
<dbReference type="InterPro" id="IPR037169">
    <property type="entry name" value="Cytochrome_c_oxidase_VIc_sf"/>
</dbReference>
<dbReference type="Pfam" id="PF02937">
    <property type="entry name" value="COX6C"/>
    <property type="match status" value="1"/>
</dbReference>
<evidence type="ECO:0000313" key="12">
    <source>
        <dbReference type="Proteomes" id="UP001374579"/>
    </source>
</evidence>
<feature type="region of interest" description="Disordered" evidence="9">
    <location>
        <begin position="1"/>
        <end position="28"/>
    </location>
</feature>
<evidence type="ECO:0000256" key="6">
    <source>
        <dbReference type="ARBA" id="ARBA00022989"/>
    </source>
</evidence>
<keyword evidence="8 10" id="KW-0472">Membrane</keyword>
<reference evidence="11 12" key="1">
    <citation type="submission" date="2024-02" db="EMBL/GenBank/DDBJ databases">
        <title>Chromosome-scale genome assembly of the rough periwinkle Littorina saxatilis.</title>
        <authorList>
            <person name="De Jode A."/>
            <person name="Faria R."/>
            <person name="Formenti G."/>
            <person name="Sims Y."/>
            <person name="Smith T.P."/>
            <person name="Tracey A."/>
            <person name="Wood J.M.D."/>
            <person name="Zagrodzka Z.B."/>
            <person name="Johannesson K."/>
            <person name="Butlin R.K."/>
            <person name="Leder E.H."/>
        </authorList>
    </citation>
    <scope>NUCLEOTIDE SEQUENCE [LARGE SCALE GENOMIC DNA]</scope>
    <source>
        <strain evidence="11">Snail1</strain>
        <tissue evidence="11">Muscle</tissue>
    </source>
</reference>
<evidence type="ECO:0000256" key="3">
    <source>
        <dbReference type="ARBA" id="ARBA00007204"/>
    </source>
</evidence>
<keyword evidence="12" id="KW-1185">Reference proteome</keyword>
<dbReference type="PANTHER" id="PTHR48416:SF1">
    <property type="entry name" value="CYTOCHROME C OXIDASE SUBUNIT 6C"/>
    <property type="match status" value="1"/>
</dbReference>
<dbReference type="EMBL" id="JBAMIC010000001">
    <property type="protein sequence ID" value="KAK7115601.1"/>
    <property type="molecule type" value="Genomic_DNA"/>
</dbReference>
<dbReference type="SUPFAM" id="SSF81415">
    <property type="entry name" value="Mitochondrial cytochrome c oxidase subunit VIc"/>
    <property type="match status" value="1"/>
</dbReference>
<feature type="compositionally biased region" description="Basic and acidic residues" evidence="9">
    <location>
        <begin position="1"/>
        <end position="10"/>
    </location>
</feature>
<comment type="caution">
    <text evidence="11">The sequence shown here is derived from an EMBL/GenBank/DDBJ whole genome shotgun (WGS) entry which is preliminary data.</text>
</comment>
<keyword evidence="4 10" id="KW-0812">Transmembrane</keyword>
<dbReference type="Gene3D" id="4.10.93.10">
    <property type="entry name" value="Mitochondrial cytochrome c oxidase subunit VIc/VIIs"/>
    <property type="match status" value="1"/>
</dbReference>
<dbReference type="GO" id="GO:0005743">
    <property type="term" value="C:mitochondrial inner membrane"/>
    <property type="evidence" value="ECO:0007669"/>
    <property type="project" value="UniProtKB-SubCell"/>
</dbReference>
<evidence type="ECO:0000256" key="7">
    <source>
        <dbReference type="ARBA" id="ARBA00023128"/>
    </source>
</evidence>
<evidence type="ECO:0000256" key="5">
    <source>
        <dbReference type="ARBA" id="ARBA00022792"/>
    </source>
</evidence>
<gene>
    <name evidence="11" type="ORF">V1264_001439</name>
</gene>
<evidence type="ECO:0000256" key="4">
    <source>
        <dbReference type="ARBA" id="ARBA00022692"/>
    </source>
</evidence>
<evidence type="ECO:0000256" key="2">
    <source>
        <dbReference type="ARBA" id="ARBA00004673"/>
    </source>
</evidence>
<name>A0AAN9BZG7_9CAEN</name>
<dbReference type="Proteomes" id="UP001374579">
    <property type="component" value="Unassembled WGS sequence"/>
</dbReference>
<dbReference type="PANTHER" id="PTHR48416">
    <property type="entry name" value="CYTOCHROME C OXIDASE SUBUNIT 6C"/>
    <property type="match status" value="1"/>
</dbReference>
<dbReference type="InterPro" id="IPR034884">
    <property type="entry name" value="Cytochrome_c_oxidase_VIc/VIIs"/>
</dbReference>
<dbReference type="InterPro" id="IPR051389">
    <property type="entry name" value="Cytochrome_c_oxidase_VIc"/>
</dbReference>
<organism evidence="11 12">
    <name type="scientific">Littorina saxatilis</name>
    <dbReference type="NCBI Taxonomy" id="31220"/>
    <lineage>
        <taxon>Eukaryota</taxon>
        <taxon>Metazoa</taxon>
        <taxon>Spiralia</taxon>
        <taxon>Lophotrochozoa</taxon>
        <taxon>Mollusca</taxon>
        <taxon>Gastropoda</taxon>
        <taxon>Caenogastropoda</taxon>
        <taxon>Littorinimorpha</taxon>
        <taxon>Littorinoidea</taxon>
        <taxon>Littorinidae</taxon>
        <taxon>Littorina</taxon>
    </lineage>
</organism>
<keyword evidence="6 10" id="KW-1133">Transmembrane helix</keyword>